<keyword evidence="2" id="KW-0677">Repeat</keyword>
<dbReference type="PANTHER" id="PTHR16484:SF10">
    <property type="entry name" value="PARTITIONING DEFECTIVE 3 HOMOLOG"/>
    <property type="match status" value="1"/>
</dbReference>
<dbReference type="Pfam" id="PF12053">
    <property type="entry name" value="Par3_HAL_N_term"/>
    <property type="match status" value="1"/>
</dbReference>
<dbReference type="GO" id="GO:0035091">
    <property type="term" value="F:phosphatidylinositol binding"/>
    <property type="evidence" value="ECO:0007669"/>
    <property type="project" value="TreeGrafter"/>
</dbReference>
<evidence type="ECO:0000313" key="7">
    <source>
        <dbReference type="Proteomes" id="UP000261580"/>
    </source>
</evidence>
<evidence type="ECO:0000256" key="1">
    <source>
        <dbReference type="ARBA" id="ARBA00022618"/>
    </source>
</evidence>
<dbReference type="GO" id="GO:0000226">
    <property type="term" value="P:microtubule cytoskeleton organization"/>
    <property type="evidence" value="ECO:0007669"/>
    <property type="project" value="TreeGrafter"/>
</dbReference>
<sequence length="123" mass="13650">MKVTVCFGRTRVVVPCGDGNVKVQSLIEQAAMRYKKAIAKVSPRQHTPQPRGDFCKRSAEQRAESTLKPQHGAFFRERGKETAENPRGPRRMGYGSPGVRKRGGRRGGFSLLSKVCRLCVSAF</sequence>
<dbReference type="STRING" id="32507.ENSNBRP00000016769"/>
<dbReference type="GO" id="GO:0051660">
    <property type="term" value="P:establishment of centrosome localization"/>
    <property type="evidence" value="ECO:0007669"/>
    <property type="project" value="TreeGrafter"/>
</dbReference>
<dbReference type="Proteomes" id="UP000261580">
    <property type="component" value="Unassembled WGS sequence"/>
</dbReference>
<dbReference type="GO" id="GO:0051301">
    <property type="term" value="P:cell division"/>
    <property type="evidence" value="ECO:0007669"/>
    <property type="project" value="UniProtKB-KW"/>
</dbReference>
<reference evidence="6" key="2">
    <citation type="submission" date="2025-09" db="UniProtKB">
        <authorList>
            <consortium name="Ensembl"/>
        </authorList>
    </citation>
    <scope>IDENTIFICATION</scope>
</reference>
<feature type="domain" description="Par3/HAL N-terminal" evidence="5">
    <location>
        <begin position="1"/>
        <end position="41"/>
    </location>
</feature>
<feature type="compositionally biased region" description="Basic and acidic residues" evidence="4">
    <location>
        <begin position="74"/>
        <end position="84"/>
    </location>
</feature>
<evidence type="ECO:0000259" key="5">
    <source>
        <dbReference type="Pfam" id="PF12053"/>
    </source>
</evidence>
<dbReference type="GO" id="GO:0008104">
    <property type="term" value="P:intracellular protein localization"/>
    <property type="evidence" value="ECO:0007669"/>
    <property type="project" value="TreeGrafter"/>
</dbReference>
<dbReference type="GO" id="GO:0016324">
    <property type="term" value="C:apical plasma membrane"/>
    <property type="evidence" value="ECO:0007669"/>
    <property type="project" value="TreeGrafter"/>
</dbReference>
<keyword evidence="7" id="KW-1185">Reference proteome</keyword>
<keyword evidence="3" id="KW-0131">Cell cycle</keyword>
<dbReference type="GO" id="GO:0005938">
    <property type="term" value="C:cell cortex"/>
    <property type="evidence" value="ECO:0007669"/>
    <property type="project" value="TreeGrafter"/>
</dbReference>
<dbReference type="GO" id="GO:0045197">
    <property type="term" value="P:establishment or maintenance of epithelial cell apical/basal polarity"/>
    <property type="evidence" value="ECO:0007669"/>
    <property type="project" value="TreeGrafter"/>
</dbReference>
<dbReference type="GO" id="GO:0030010">
    <property type="term" value="P:establishment of cell polarity"/>
    <property type="evidence" value="ECO:0007669"/>
    <property type="project" value="TreeGrafter"/>
</dbReference>
<dbReference type="InterPro" id="IPR052213">
    <property type="entry name" value="PAR3"/>
</dbReference>
<reference evidence="6" key="1">
    <citation type="submission" date="2025-08" db="UniProtKB">
        <authorList>
            <consortium name="Ensembl"/>
        </authorList>
    </citation>
    <scope>IDENTIFICATION</scope>
</reference>
<organism evidence="6 7">
    <name type="scientific">Neolamprologus brichardi</name>
    <name type="common">Fairy cichlid</name>
    <name type="synonym">Lamprologus brichardi</name>
    <dbReference type="NCBI Taxonomy" id="32507"/>
    <lineage>
        <taxon>Eukaryota</taxon>
        <taxon>Metazoa</taxon>
        <taxon>Chordata</taxon>
        <taxon>Craniata</taxon>
        <taxon>Vertebrata</taxon>
        <taxon>Euteleostomi</taxon>
        <taxon>Actinopterygii</taxon>
        <taxon>Neopterygii</taxon>
        <taxon>Teleostei</taxon>
        <taxon>Neoteleostei</taxon>
        <taxon>Acanthomorphata</taxon>
        <taxon>Ovalentaria</taxon>
        <taxon>Cichlomorphae</taxon>
        <taxon>Cichliformes</taxon>
        <taxon>Cichlidae</taxon>
        <taxon>African cichlids</taxon>
        <taxon>Pseudocrenilabrinae</taxon>
        <taxon>Lamprologini</taxon>
        <taxon>Neolamprologus</taxon>
    </lineage>
</organism>
<dbReference type="Ensembl" id="ENSNBRT00000017219.1">
    <property type="protein sequence ID" value="ENSNBRP00000016769.1"/>
    <property type="gene ID" value="ENSNBRG00000012950.1"/>
</dbReference>
<dbReference type="GO" id="GO:0007155">
    <property type="term" value="P:cell adhesion"/>
    <property type="evidence" value="ECO:0007669"/>
    <property type="project" value="TreeGrafter"/>
</dbReference>
<keyword evidence="1" id="KW-0132">Cell division</keyword>
<accession>A0A3Q4MQF4</accession>
<dbReference type="GO" id="GO:0005912">
    <property type="term" value="C:adherens junction"/>
    <property type="evidence" value="ECO:0007669"/>
    <property type="project" value="TreeGrafter"/>
</dbReference>
<protein>
    <recommendedName>
        <fullName evidence="5">Par3/HAL N-terminal domain-containing protein</fullName>
    </recommendedName>
</protein>
<dbReference type="InterPro" id="IPR021922">
    <property type="entry name" value="Par3/HAL_N"/>
</dbReference>
<dbReference type="GeneTree" id="ENSGT00940000177290"/>
<dbReference type="AlphaFoldDB" id="A0A3Q4MQF4"/>
<evidence type="ECO:0000256" key="3">
    <source>
        <dbReference type="ARBA" id="ARBA00023306"/>
    </source>
</evidence>
<proteinExistence type="predicted"/>
<feature type="region of interest" description="Disordered" evidence="4">
    <location>
        <begin position="40"/>
        <end position="105"/>
    </location>
</feature>
<evidence type="ECO:0000256" key="4">
    <source>
        <dbReference type="SAM" id="MobiDB-lite"/>
    </source>
</evidence>
<name>A0A3Q4MQF4_NEOBR</name>
<dbReference type="GO" id="GO:0043296">
    <property type="term" value="C:apical junction complex"/>
    <property type="evidence" value="ECO:0007669"/>
    <property type="project" value="TreeGrafter"/>
</dbReference>
<evidence type="ECO:0000256" key="2">
    <source>
        <dbReference type="ARBA" id="ARBA00022737"/>
    </source>
</evidence>
<dbReference type="Gene3D" id="3.10.20.90">
    <property type="entry name" value="Phosphatidylinositol 3-kinase Catalytic Subunit, Chain A, domain 1"/>
    <property type="match status" value="1"/>
</dbReference>
<evidence type="ECO:0000313" key="6">
    <source>
        <dbReference type="Ensembl" id="ENSNBRP00000016769.1"/>
    </source>
</evidence>
<feature type="compositionally biased region" description="Basic and acidic residues" evidence="4">
    <location>
        <begin position="53"/>
        <end position="65"/>
    </location>
</feature>
<dbReference type="PANTHER" id="PTHR16484">
    <property type="entry name" value="PARTITIONING DEFECTIVE 3 RELATED"/>
    <property type="match status" value="1"/>
</dbReference>